<dbReference type="PRINTS" id="PR00111">
    <property type="entry name" value="ABHYDROLASE"/>
</dbReference>
<feature type="domain" description="AB hydrolase-1" evidence="1">
    <location>
        <begin position="28"/>
        <end position="266"/>
    </location>
</feature>
<dbReference type="InterPro" id="IPR000073">
    <property type="entry name" value="AB_hydrolase_1"/>
</dbReference>
<reference evidence="2" key="1">
    <citation type="journal article" date="2020" name="mSystems">
        <title>Genome- and Community-Level Interaction Insights into Carbon Utilization and Element Cycling Functions of Hydrothermarchaeota in Hydrothermal Sediment.</title>
        <authorList>
            <person name="Zhou Z."/>
            <person name="Liu Y."/>
            <person name="Xu W."/>
            <person name="Pan J."/>
            <person name="Luo Z.H."/>
            <person name="Li M."/>
        </authorList>
    </citation>
    <scope>NUCLEOTIDE SEQUENCE [LARGE SCALE GENOMIC DNA]</scope>
    <source>
        <strain evidence="2">SpSt-853</strain>
    </source>
</reference>
<dbReference type="GO" id="GO:0016787">
    <property type="term" value="F:hydrolase activity"/>
    <property type="evidence" value="ECO:0007669"/>
    <property type="project" value="UniProtKB-KW"/>
</dbReference>
<evidence type="ECO:0000259" key="1">
    <source>
        <dbReference type="Pfam" id="PF12697"/>
    </source>
</evidence>
<dbReference type="PANTHER" id="PTHR46438:SF11">
    <property type="entry name" value="LIPASE-RELATED"/>
    <property type="match status" value="1"/>
</dbReference>
<dbReference type="Gene3D" id="3.40.50.1820">
    <property type="entry name" value="alpha/beta hydrolase"/>
    <property type="match status" value="1"/>
</dbReference>
<name>A0A7C5AL83_9BACT</name>
<sequence length="278" mass="30460">MSPRLPNRAGGPGMAAWSWIEAGQGFPLVLLHGLGANSFSWRDNVRPLSREFRVLAPDLPAHGATPAAAASDFRLETLARGLITLLDDLRVNRAALVGNSLGGSLALLLAREAPARFPALVLLAPAAALSRVPWIFYPLRLPLLGPVLARICGPWILPGALRLAYHRRDLITPEVVAGYAPTLRPLANRLALQQLACQVDYWPPSRVEALLREIHQPVCLIWGEEDRILPPAQARWVAARLPQAEMHLLPQVGHAPQEEVPEVVNEIIIAFLHRVLKN</sequence>
<dbReference type="Pfam" id="PF12697">
    <property type="entry name" value="Abhydrolase_6"/>
    <property type="match status" value="1"/>
</dbReference>
<comment type="caution">
    <text evidence="2">The sequence shown here is derived from an EMBL/GenBank/DDBJ whole genome shotgun (WGS) entry which is preliminary data.</text>
</comment>
<proteinExistence type="predicted"/>
<keyword evidence="2" id="KW-0378">Hydrolase</keyword>
<protein>
    <submittedName>
        <fullName evidence="2">Alpha/beta fold hydrolase</fullName>
    </submittedName>
</protein>
<evidence type="ECO:0000313" key="2">
    <source>
        <dbReference type="EMBL" id="HGZ11486.1"/>
    </source>
</evidence>
<dbReference type="SUPFAM" id="SSF53474">
    <property type="entry name" value="alpha/beta-Hydrolases"/>
    <property type="match status" value="1"/>
</dbReference>
<gene>
    <name evidence="2" type="ORF">ENW48_04655</name>
</gene>
<accession>A0A7C5AL83</accession>
<dbReference type="InterPro" id="IPR029058">
    <property type="entry name" value="AB_hydrolase_fold"/>
</dbReference>
<organism evidence="2">
    <name type="scientific">Desulfobacca acetoxidans</name>
    <dbReference type="NCBI Taxonomy" id="60893"/>
    <lineage>
        <taxon>Bacteria</taxon>
        <taxon>Pseudomonadati</taxon>
        <taxon>Thermodesulfobacteriota</taxon>
        <taxon>Desulfobaccia</taxon>
        <taxon>Desulfobaccales</taxon>
        <taxon>Desulfobaccaceae</taxon>
        <taxon>Desulfobacca</taxon>
    </lineage>
</organism>
<dbReference type="PANTHER" id="PTHR46438">
    <property type="entry name" value="ALPHA/BETA-HYDROLASES SUPERFAMILY PROTEIN"/>
    <property type="match status" value="1"/>
</dbReference>
<dbReference type="AlphaFoldDB" id="A0A7C5AL83"/>
<dbReference type="EMBL" id="DTKJ01000033">
    <property type="protein sequence ID" value="HGZ11486.1"/>
    <property type="molecule type" value="Genomic_DNA"/>
</dbReference>